<accession>A0ABV7UJQ4</accession>
<sequence>MRRRSVLILTAVGLAAIGVGMAPWTLADDHAARQISKHVNALTGLGLEVRGPVTLAILPAPRIKFEDIVLSAADGTTRVTARQLRGQLQLAPLLSGRFVLADAVLVDPAARAAASRVSSESIWANVLAQLTAAYRRASGGAPPLSRLTVIGGTLTDAVGERPLAESVNATLAWPSPEAALSLSGNAVYKGQAVQFSLGGLAPRAIASGGDTDLTARLASEPLNIDLRGALTDGGRRFDGKTRLTTASLSRTNDWLDLRLPLTGSATALSIDATCSLSSRGMALTSAALTINDSFLEGALSLRGGANGWSLGGTLATDDLDLGAGPELARQLGATMMSPDRWRAWDIDLRLSAGRLQLPEKITARNVAASVLLRNGRLEAVLGIAEALDGRIKGRMTIAPASTSGVEIRAQGSGDGVSASQLSTLVAGAERITGNVSGAFTVETRGATASELRQKMDGRGHFQVGEGELAGVSLAGLAELKNAPTGLSDLRGKTKFSSLRVNWMLNGGRVIIDEALVQGSLANLRLTGSMDANGVLALDGSIPSGTGAEAAQFQITGPWKTPMISRMPTGPSKPGSASP</sequence>
<feature type="region of interest" description="Disordered" evidence="1">
    <location>
        <begin position="559"/>
        <end position="578"/>
    </location>
</feature>
<dbReference type="RefSeq" id="WP_191318949.1">
    <property type="nucleotide sequence ID" value="NZ_BNCG01000005.1"/>
</dbReference>
<gene>
    <name evidence="2" type="ORF">ACFONL_14365</name>
</gene>
<evidence type="ECO:0000256" key="1">
    <source>
        <dbReference type="SAM" id="MobiDB-lite"/>
    </source>
</evidence>
<protein>
    <submittedName>
        <fullName evidence="2">AsmA-like C-terminal region-containing protein</fullName>
    </submittedName>
</protein>
<dbReference type="PANTHER" id="PTHR30441">
    <property type="entry name" value="DUF748 DOMAIN-CONTAINING PROTEIN"/>
    <property type="match status" value="1"/>
</dbReference>
<keyword evidence="3" id="KW-1185">Reference proteome</keyword>
<dbReference type="EMBL" id="JBHRYC010000075">
    <property type="protein sequence ID" value="MFC3638533.1"/>
    <property type="molecule type" value="Genomic_DNA"/>
</dbReference>
<proteinExistence type="predicted"/>
<evidence type="ECO:0000313" key="3">
    <source>
        <dbReference type="Proteomes" id="UP001595704"/>
    </source>
</evidence>
<comment type="caution">
    <text evidence="2">The sequence shown here is derived from an EMBL/GenBank/DDBJ whole genome shotgun (WGS) entry which is preliminary data.</text>
</comment>
<organism evidence="2 3">
    <name type="scientific">Camelimonas fluminis</name>
    <dbReference type="NCBI Taxonomy" id="1576911"/>
    <lineage>
        <taxon>Bacteria</taxon>
        <taxon>Pseudomonadati</taxon>
        <taxon>Pseudomonadota</taxon>
        <taxon>Alphaproteobacteria</taxon>
        <taxon>Hyphomicrobiales</taxon>
        <taxon>Chelatococcaceae</taxon>
        <taxon>Camelimonas</taxon>
    </lineage>
</organism>
<evidence type="ECO:0000313" key="2">
    <source>
        <dbReference type="EMBL" id="MFC3638533.1"/>
    </source>
</evidence>
<dbReference type="Proteomes" id="UP001595704">
    <property type="component" value="Unassembled WGS sequence"/>
</dbReference>
<dbReference type="InterPro" id="IPR052894">
    <property type="entry name" value="AsmA-related"/>
</dbReference>
<dbReference type="PANTHER" id="PTHR30441:SF8">
    <property type="entry name" value="DUF748 DOMAIN-CONTAINING PROTEIN"/>
    <property type="match status" value="1"/>
</dbReference>
<name>A0ABV7UJQ4_9HYPH</name>
<reference evidence="3" key="1">
    <citation type="journal article" date="2019" name="Int. J. Syst. Evol. Microbiol.">
        <title>The Global Catalogue of Microorganisms (GCM) 10K type strain sequencing project: providing services to taxonomists for standard genome sequencing and annotation.</title>
        <authorList>
            <consortium name="The Broad Institute Genomics Platform"/>
            <consortium name="The Broad Institute Genome Sequencing Center for Infectious Disease"/>
            <person name="Wu L."/>
            <person name="Ma J."/>
        </authorList>
    </citation>
    <scope>NUCLEOTIDE SEQUENCE [LARGE SCALE GENOMIC DNA]</scope>
    <source>
        <strain evidence="3">KCTC 42282</strain>
    </source>
</reference>